<keyword evidence="2" id="KW-1185">Reference proteome</keyword>
<evidence type="ECO:0000313" key="2">
    <source>
        <dbReference type="Proteomes" id="UP000807504"/>
    </source>
</evidence>
<gene>
    <name evidence="1" type="ORF">HNY73_017398</name>
</gene>
<protein>
    <submittedName>
        <fullName evidence="1">Uncharacterized protein</fullName>
    </submittedName>
</protein>
<evidence type="ECO:0000313" key="1">
    <source>
        <dbReference type="EMBL" id="KAF8769789.1"/>
    </source>
</evidence>
<dbReference type="EMBL" id="JABXBU010002228">
    <property type="protein sequence ID" value="KAF8769789.1"/>
    <property type="molecule type" value="Genomic_DNA"/>
</dbReference>
<accession>A0A8T0EAT1</accession>
<dbReference type="AlphaFoldDB" id="A0A8T0EAT1"/>
<sequence>MLNVVKLSLKMTTYFGNGKSKFSLSYTEAIRNYLETSIKAKAIFPAISQHKNKAWKVSSLIPKRYCHDLLLNKGLPPSTRSETAFSYPPMF</sequence>
<organism evidence="1 2">
    <name type="scientific">Argiope bruennichi</name>
    <name type="common">Wasp spider</name>
    <name type="synonym">Aranea bruennichi</name>
    <dbReference type="NCBI Taxonomy" id="94029"/>
    <lineage>
        <taxon>Eukaryota</taxon>
        <taxon>Metazoa</taxon>
        <taxon>Ecdysozoa</taxon>
        <taxon>Arthropoda</taxon>
        <taxon>Chelicerata</taxon>
        <taxon>Arachnida</taxon>
        <taxon>Araneae</taxon>
        <taxon>Araneomorphae</taxon>
        <taxon>Entelegynae</taxon>
        <taxon>Araneoidea</taxon>
        <taxon>Araneidae</taxon>
        <taxon>Argiope</taxon>
    </lineage>
</organism>
<reference evidence="1" key="1">
    <citation type="journal article" date="2020" name="bioRxiv">
        <title>Chromosome-level reference genome of the European wasp spider Argiope bruennichi: a resource for studies on range expansion and evolutionary adaptation.</title>
        <authorList>
            <person name="Sheffer M.M."/>
            <person name="Hoppe A."/>
            <person name="Krehenwinkel H."/>
            <person name="Uhl G."/>
            <person name="Kuss A.W."/>
            <person name="Jensen L."/>
            <person name="Jensen C."/>
            <person name="Gillespie R.G."/>
            <person name="Hoff K.J."/>
            <person name="Prost S."/>
        </authorList>
    </citation>
    <scope>NUCLEOTIDE SEQUENCE</scope>
</reference>
<reference evidence="1" key="2">
    <citation type="submission" date="2020-06" db="EMBL/GenBank/DDBJ databases">
        <authorList>
            <person name="Sheffer M."/>
        </authorList>
    </citation>
    <scope>NUCLEOTIDE SEQUENCE</scope>
</reference>
<dbReference type="Proteomes" id="UP000807504">
    <property type="component" value="Unassembled WGS sequence"/>
</dbReference>
<comment type="caution">
    <text evidence="1">The sequence shown here is derived from an EMBL/GenBank/DDBJ whole genome shotgun (WGS) entry which is preliminary data.</text>
</comment>
<proteinExistence type="predicted"/>
<name>A0A8T0EAT1_ARGBR</name>